<feature type="domain" description="Glycosyltransferase 2-like" evidence="4">
    <location>
        <begin position="439"/>
        <end position="612"/>
    </location>
</feature>
<dbReference type="Proteomes" id="UP000289708">
    <property type="component" value="Unassembled WGS sequence"/>
</dbReference>
<dbReference type="SUPFAM" id="SSF53756">
    <property type="entry name" value="UDP-Glycosyltransferase/glycogen phosphorylase"/>
    <property type="match status" value="2"/>
</dbReference>
<evidence type="ECO:0000256" key="3">
    <source>
        <dbReference type="ARBA" id="ARBA00022679"/>
    </source>
</evidence>
<keyword evidence="6" id="KW-1185">Reference proteome</keyword>
<dbReference type="Pfam" id="PF00535">
    <property type="entry name" value="Glycos_transf_2"/>
    <property type="match status" value="1"/>
</dbReference>
<reference evidence="5 6" key="1">
    <citation type="submission" date="2018-12" db="EMBL/GenBank/DDBJ databases">
        <title>bacterium Hansschlegelia zhihuaiae S113.</title>
        <authorList>
            <person name="He J."/>
        </authorList>
    </citation>
    <scope>NUCLEOTIDE SEQUENCE [LARGE SCALE GENOMIC DNA]</scope>
    <source>
        <strain evidence="5 6">S 113</strain>
    </source>
</reference>
<accession>A0A4Q0M2Y8</accession>
<dbReference type="EMBL" id="RYFI01000035">
    <property type="protein sequence ID" value="RXF67224.1"/>
    <property type="molecule type" value="Genomic_DNA"/>
</dbReference>
<evidence type="ECO:0000313" key="5">
    <source>
        <dbReference type="EMBL" id="RXF67224.1"/>
    </source>
</evidence>
<organism evidence="5 6">
    <name type="scientific">Hansschlegelia zhihuaiae</name>
    <dbReference type="NCBI Taxonomy" id="405005"/>
    <lineage>
        <taxon>Bacteria</taxon>
        <taxon>Pseudomonadati</taxon>
        <taxon>Pseudomonadota</taxon>
        <taxon>Alphaproteobacteria</taxon>
        <taxon>Hyphomicrobiales</taxon>
        <taxon>Methylopilaceae</taxon>
        <taxon>Hansschlegelia</taxon>
    </lineage>
</organism>
<dbReference type="PANTHER" id="PTHR43179:SF12">
    <property type="entry name" value="GALACTOFURANOSYLTRANSFERASE GLFT2"/>
    <property type="match status" value="1"/>
</dbReference>
<evidence type="ECO:0000313" key="6">
    <source>
        <dbReference type="Proteomes" id="UP000289708"/>
    </source>
</evidence>
<dbReference type="OrthoDB" id="9771846at2"/>
<evidence type="ECO:0000259" key="4">
    <source>
        <dbReference type="Pfam" id="PF00535"/>
    </source>
</evidence>
<name>A0A4Q0M2Y8_9HYPH</name>
<comment type="similarity">
    <text evidence="1">Belongs to the glycosyltransferase 2 family.</text>
</comment>
<dbReference type="SUPFAM" id="SSF53448">
    <property type="entry name" value="Nucleotide-diphospho-sugar transferases"/>
    <property type="match status" value="1"/>
</dbReference>
<dbReference type="InterPro" id="IPR001173">
    <property type="entry name" value="Glyco_trans_2-like"/>
</dbReference>
<dbReference type="Gene3D" id="3.90.550.10">
    <property type="entry name" value="Spore Coat Polysaccharide Biosynthesis Protein SpsA, Chain A"/>
    <property type="match status" value="1"/>
</dbReference>
<keyword evidence="3 5" id="KW-0808">Transferase</keyword>
<sequence>MVGLRLTMPMVDSASQPPFGVIALFSDRIIGWINEPSSDQELIVSGLAVPVSGLSLGHSALLAGDDPRQGSVFDEPLNVRTSPGNLAKVVLRSSSSDAAHQLREIVQEGAHRGAIERVSPAHVKGWLRKVGVPDPVDIELWANGKLLAGPIQANHYRGDLAAKMDGPGAFGFEFEDICLPAGAVVLAVREVAGEKDLLKARAHIERNLAYTCDVSVINRSRIMGWVAYQGWQSVTLALRIGDHDLDGTFPANKVQPGVSALSFGPYGFEIVLPTDMPQGEHVTIIDVERDVPIVHLPLPPAAEEIATLLPLNTPAASMAAASDPIIRLERMREGKLQGWAVSRLDPSAIFDVAIFINDVEFCRVRNDLPRPDLQRGKLSTGLGGFTVKIPLALRAKSALQIVAEALGGVRSPVFNMPQEGVHVPARAQTLRLRRRPVAVVIPVYNALDDLKACMESLLKYTPSLVPILLIDDGSENPELTRYLSEAAKLPNVRVIVHEKNKGYTATVNDGVAAAPGHDVVLLNSDARVTARWLYSMRDLAYSSDTVGTVTALSDNAGAFSAPEIGVQNPLPHNISEEDLARLVRRHSSGVAPEVPTGSGFCFYLRRDALDDVGAFDVEAFPAGYGEENDFSMRCGARGWLHLIDGSTYVYHERSKSFGDRRAGLVAHGRAIVDQRYPTYGRLIPQFRTSTSMRLVRYDVRKAFAAAERGERVLPRALYVYSTRSGGTPQTNEDLMQGLEEVFETWTLRCDCETLFLARYEKGKETLVCDQTLTEPVEPMTHRSREYDEIVKQWLVEFDFEIMHVRHLAWHSLGLLQTAKEAGLQVFYSFHDYYALCPTVKLLNGENKFCGGVCGTGDECTAELWAGVKFPPLRDQWLYSWRENFTEALRHCDGYFTTSPSAKALITSNLPGLDLGAMHVIEHGRSLTWGNAAAVPRSHCQPIRIAVPGGIDIAKGAFLLKEMAEADVERRFEFHVIGKCALSDLPPNVKVHGKYERSKINELLAKVQPSAGLVLSIWNETYCHVLTELWASGIPAVVLDYATVADRVRASGAGWVLPQADGATLVQQLWALLSDKGEWTQKVDAARVWQQSWGTANNIENMALAYLAAYDSALRNNRAVQVIESDAASPGGSGAIMTICPGGLRAAPPSTHIRVWERTINKYGRHNKYRRATPQDLLSIAHLNIPCRAVIQRNAVPMFMVDEFVRQAKRERIRYVFEIDDDLLNVPADKDADGTYRMYASHLEKLVAGAAGLIVSTPALEQQLGRLNSNIRVMPNKLSYRIWGEKVARSVDDYGSINVLYFGNRTHDTDLTLLIAAFSQAYAINDRLRLKVVGGFSRTPEFNVPWFESVAIPADARNYPEFVAWLKQTAADCAFGAAPLVKGEFNAFKSGLKLLELSALGLDGVYSDTPVYRELVEAGAPGTLCADDPRPWRDAILARAADLEGTRAVGEAARQWVLAEGMLNEVDAAEYDQTLLEWL</sequence>
<gene>
    <name evidence="5" type="ORF">EK403_21555</name>
</gene>
<dbReference type="Gene3D" id="3.40.50.2000">
    <property type="entry name" value="Glycogen Phosphorylase B"/>
    <property type="match status" value="2"/>
</dbReference>
<evidence type="ECO:0000256" key="1">
    <source>
        <dbReference type="ARBA" id="ARBA00006739"/>
    </source>
</evidence>
<protein>
    <submittedName>
        <fullName evidence="5">Glycosyltransferase</fullName>
    </submittedName>
</protein>
<proteinExistence type="inferred from homology"/>
<evidence type="ECO:0000256" key="2">
    <source>
        <dbReference type="ARBA" id="ARBA00022676"/>
    </source>
</evidence>
<dbReference type="GO" id="GO:0016757">
    <property type="term" value="F:glycosyltransferase activity"/>
    <property type="evidence" value="ECO:0007669"/>
    <property type="project" value="UniProtKB-KW"/>
</dbReference>
<keyword evidence="2" id="KW-0328">Glycosyltransferase</keyword>
<comment type="caution">
    <text evidence="5">The sequence shown here is derived from an EMBL/GenBank/DDBJ whole genome shotgun (WGS) entry which is preliminary data.</text>
</comment>
<dbReference type="PANTHER" id="PTHR43179">
    <property type="entry name" value="RHAMNOSYLTRANSFERASE WBBL"/>
    <property type="match status" value="1"/>
</dbReference>
<dbReference type="InterPro" id="IPR029044">
    <property type="entry name" value="Nucleotide-diphossugar_trans"/>
</dbReference>